<dbReference type="Proteomes" id="UP001054945">
    <property type="component" value="Unassembled WGS sequence"/>
</dbReference>
<evidence type="ECO:0000313" key="3">
    <source>
        <dbReference type="Proteomes" id="UP001054945"/>
    </source>
</evidence>
<evidence type="ECO:0000256" key="1">
    <source>
        <dbReference type="SAM" id="MobiDB-lite"/>
    </source>
</evidence>
<organism evidence="2 3">
    <name type="scientific">Caerostris extrusa</name>
    <name type="common">Bark spider</name>
    <name type="synonym">Caerostris bankana</name>
    <dbReference type="NCBI Taxonomy" id="172846"/>
    <lineage>
        <taxon>Eukaryota</taxon>
        <taxon>Metazoa</taxon>
        <taxon>Ecdysozoa</taxon>
        <taxon>Arthropoda</taxon>
        <taxon>Chelicerata</taxon>
        <taxon>Arachnida</taxon>
        <taxon>Araneae</taxon>
        <taxon>Araneomorphae</taxon>
        <taxon>Entelegynae</taxon>
        <taxon>Araneoidea</taxon>
        <taxon>Araneidae</taxon>
        <taxon>Caerostris</taxon>
    </lineage>
</organism>
<protein>
    <submittedName>
        <fullName evidence="2">Uncharacterized protein</fullName>
    </submittedName>
</protein>
<accession>A0AAV4PHS8</accession>
<evidence type="ECO:0000313" key="2">
    <source>
        <dbReference type="EMBL" id="GIX95291.1"/>
    </source>
</evidence>
<sequence>MDERIQRIRTEKKMRDLYEPESPPAMMPQHTHNSTPFPPLTRCHDSKNIPSHSLPKARRQQDAARDEIQYDIIDKLPAAPLSAMLVPLHCTHCEGWRGKENVSAVVGDTCECGLDLAWKVFTLRYYFVE</sequence>
<reference evidence="2 3" key="1">
    <citation type="submission" date="2021-06" db="EMBL/GenBank/DDBJ databases">
        <title>Caerostris extrusa draft genome.</title>
        <authorList>
            <person name="Kono N."/>
            <person name="Arakawa K."/>
        </authorList>
    </citation>
    <scope>NUCLEOTIDE SEQUENCE [LARGE SCALE GENOMIC DNA]</scope>
</reference>
<feature type="region of interest" description="Disordered" evidence="1">
    <location>
        <begin position="1"/>
        <end position="63"/>
    </location>
</feature>
<feature type="compositionally biased region" description="Basic and acidic residues" evidence="1">
    <location>
        <begin position="1"/>
        <end position="18"/>
    </location>
</feature>
<proteinExistence type="predicted"/>
<comment type="caution">
    <text evidence="2">The sequence shown here is derived from an EMBL/GenBank/DDBJ whole genome shotgun (WGS) entry which is preliminary data.</text>
</comment>
<keyword evidence="3" id="KW-1185">Reference proteome</keyword>
<gene>
    <name evidence="2" type="ORF">CEXT_8711</name>
</gene>
<dbReference type="EMBL" id="BPLR01004489">
    <property type="protein sequence ID" value="GIX95291.1"/>
    <property type="molecule type" value="Genomic_DNA"/>
</dbReference>
<name>A0AAV4PHS8_CAEEX</name>
<dbReference type="AlphaFoldDB" id="A0AAV4PHS8"/>